<evidence type="ECO:0000256" key="3">
    <source>
        <dbReference type="RuleBase" id="RU363094"/>
    </source>
</evidence>
<evidence type="ECO:0000256" key="1">
    <source>
        <dbReference type="ARBA" id="ARBA00022679"/>
    </source>
</evidence>
<evidence type="ECO:0000259" key="4">
    <source>
        <dbReference type="PROSITE" id="PS51186"/>
    </source>
</evidence>
<comment type="caution">
    <text evidence="5">The sequence shown here is derived from an EMBL/GenBank/DDBJ whole genome shotgun (WGS) entry which is preliminary data.</text>
</comment>
<keyword evidence="5" id="KW-0687">Ribonucleoprotein</keyword>
<protein>
    <recommendedName>
        <fullName evidence="3">[Ribosomal protein bS18]-alanine N-acetyltransferase</fullName>
        <ecNumber evidence="3">2.3.1.266</ecNumber>
    </recommendedName>
</protein>
<keyword evidence="3" id="KW-0963">Cytoplasm</keyword>
<dbReference type="PANTHER" id="PTHR23091:SF4">
    <property type="entry name" value="N-TERMINAL AMINO-ACID N(ALPHA)-ACETYLTRANSFERASE NATA"/>
    <property type="match status" value="1"/>
</dbReference>
<evidence type="ECO:0000313" key="6">
    <source>
        <dbReference type="Proteomes" id="UP000664545"/>
    </source>
</evidence>
<keyword evidence="6" id="KW-1185">Reference proteome</keyword>
<dbReference type="Proteomes" id="UP000664545">
    <property type="component" value="Unassembled WGS sequence"/>
</dbReference>
<accession>A0A939IK59</accession>
<proteinExistence type="inferred from homology"/>
<name>A0A939IK59_CLOAM</name>
<dbReference type="RefSeq" id="WP_206583140.1">
    <property type="nucleotide sequence ID" value="NZ_JAFJZZ010000008.1"/>
</dbReference>
<evidence type="ECO:0000313" key="5">
    <source>
        <dbReference type="EMBL" id="MBN7774298.1"/>
    </source>
</evidence>
<comment type="subcellular location">
    <subcellularLocation>
        <location evidence="3">Cytoplasm</location>
    </subcellularLocation>
</comment>
<organism evidence="5 6">
    <name type="scientific">Clostridium aminobutyricum</name>
    <dbReference type="NCBI Taxonomy" id="33953"/>
    <lineage>
        <taxon>Bacteria</taxon>
        <taxon>Bacillati</taxon>
        <taxon>Bacillota</taxon>
        <taxon>Clostridia</taxon>
        <taxon>Eubacteriales</taxon>
        <taxon>Clostridiaceae</taxon>
        <taxon>Clostridium</taxon>
    </lineage>
</organism>
<dbReference type="InterPro" id="IPR000182">
    <property type="entry name" value="GNAT_dom"/>
</dbReference>
<reference evidence="5" key="1">
    <citation type="submission" date="2021-02" db="EMBL/GenBank/DDBJ databases">
        <title>Abyssanaerobacter marinus gen.nov., sp., nov, anaerobic bacterium isolated from the Onnuri vent field of Indian Ocean and suggestion of Mogibacteriaceae fam. nov., and proposal of reclassification of ambiguous this family's genus member.</title>
        <authorList>
            <person name="Kim Y.J."/>
            <person name="Yang J.-A."/>
        </authorList>
    </citation>
    <scope>NUCLEOTIDE SEQUENCE</scope>
    <source>
        <strain evidence="5">DSM 2634</strain>
    </source>
</reference>
<dbReference type="AlphaFoldDB" id="A0A939IK59"/>
<dbReference type="EC" id="2.3.1.266" evidence="3"/>
<keyword evidence="2" id="KW-0012">Acyltransferase</keyword>
<dbReference type="InterPro" id="IPR016181">
    <property type="entry name" value="Acyl_CoA_acyltransferase"/>
</dbReference>
<dbReference type="InterPro" id="IPR045047">
    <property type="entry name" value="Ard1-like"/>
</dbReference>
<dbReference type="GO" id="GO:0008999">
    <property type="term" value="F:protein-N-terminal-alanine acetyltransferase activity"/>
    <property type="evidence" value="ECO:0007669"/>
    <property type="project" value="UniProtKB-EC"/>
</dbReference>
<dbReference type="PROSITE" id="PS51186">
    <property type="entry name" value="GNAT"/>
    <property type="match status" value="1"/>
</dbReference>
<feature type="domain" description="N-acetyltransferase" evidence="4">
    <location>
        <begin position="4"/>
        <end position="149"/>
    </location>
</feature>
<keyword evidence="1" id="KW-0808">Transferase</keyword>
<comment type="catalytic activity">
    <reaction evidence="3">
        <text>N-terminal L-alanyl-[ribosomal protein bS18] + acetyl-CoA = N-terminal N(alpha)-acetyl-L-alanyl-[ribosomal protein bS18] + CoA + H(+)</text>
        <dbReference type="Rhea" id="RHEA:43756"/>
        <dbReference type="Rhea" id="RHEA-COMP:10676"/>
        <dbReference type="Rhea" id="RHEA-COMP:10677"/>
        <dbReference type="ChEBI" id="CHEBI:15378"/>
        <dbReference type="ChEBI" id="CHEBI:57287"/>
        <dbReference type="ChEBI" id="CHEBI:57288"/>
        <dbReference type="ChEBI" id="CHEBI:64718"/>
        <dbReference type="ChEBI" id="CHEBI:83683"/>
        <dbReference type="EC" id="2.3.1.266"/>
    </reaction>
</comment>
<dbReference type="GO" id="GO:0005840">
    <property type="term" value="C:ribosome"/>
    <property type="evidence" value="ECO:0007669"/>
    <property type="project" value="UniProtKB-KW"/>
</dbReference>
<dbReference type="PANTHER" id="PTHR23091">
    <property type="entry name" value="N-TERMINAL ACETYLTRANSFERASE"/>
    <property type="match status" value="1"/>
</dbReference>
<dbReference type="NCBIfam" id="TIGR01575">
    <property type="entry name" value="rimI"/>
    <property type="match status" value="1"/>
</dbReference>
<dbReference type="Pfam" id="PF00583">
    <property type="entry name" value="Acetyltransf_1"/>
    <property type="match status" value="1"/>
</dbReference>
<gene>
    <name evidence="5" type="primary">rimI</name>
    <name evidence="5" type="ORF">JYB65_13110</name>
</gene>
<sequence length="154" mass="17357">MSSLIIRKAEVTDIEEMAALDLVCFTAPWSEEAFRQELEENNLAFYVVAELNEQIVGYAGLWAILEEGHITNVAVAPEYRRKGIGNAVVEVLLDASEQAGLNSFTLEVRISNIQAQNLYKKFDFTEAGIRKGYYQDNGEDAIIMWRRKSNASCE</sequence>
<keyword evidence="5" id="KW-0689">Ribosomal protein</keyword>
<dbReference type="Gene3D" id="3.40.630.30">
    <property type="match status" value="1"/>
</dbReference>
<evidence type="ECO:0000256" key="2">
    <source>
        <dbReference type="ARBA" id="ARBA00023315"/>
    </source>
</evidence>
<dbReference type="EMBL" id="JAFJZZ010000008">
    <property type="protein sequence ID" value="MBN7774298.1"/>
    <property type="molecule type" value="Genomic_DNA"/>
</dbReference>
<comment type="similarity">
    <text evidence="3">Belongs to the acetyltransferase family. RimI subfamily.</text>
</comment>
<comment type="function">
    <text evidence="3">Acetylates the N-terminal alanine of ribosomal protein bS18.</text>
</comment>
<dbReference type="GO" id="GO:0031415">
    <property type="term" value="C:NatA complex"/>
    <property type="evidence" value="ECO:0007669"/>
    <property type="project" value="InterPro"/>
</dbReference>
<dbReference type="CDD" id="cd04301">
    <property type="entry name" value="NAT_SF"/>
    <property type="match status" value="1"/>
</dbReference>
<dbReference type="InterPro" id="IPR006464">
    <property type="entry name" value="AcTrfase_RimI/Ard1"/>
</dbReference>
<dbReference type="SUPFAM" id="SSF55729">
    <property type="entry name" value="Acyl-CoA N-acyltransferases (Nat)"/>
    <property type="match status" value="1"/>
</dbReference>